<proteinExistence type="predicted"/>
<reference evidence="1" key="2">
    <citation type="submission" date="2018-03" db="EMBL/GenBank/DDBJ databases">
        <title>The Triticum urartu genome reveals the dynamic nature of wheat genome evolution.</title>
        <authorList>
            <person name="Ling H."/>
            <person name="Ma B."/>
            <person name="Shi X."/>
            <person name="Liu H."/>
            <person name="Dong L."/>
            <person name="Sun H."/>
            <person name="Cao Y."/>
            <person name="Gao Q."/>
            <person name="Zheng S."/>
            <person name="Li Y."/>
            <person name="Yu Y."/>
            <person name="Du H."/>
            <person name="Qi M."/>
            <person name="Li Y."/>
            <person name="Yu H."/>
            <person name="Cui Y."/>
            <person name="Wang N."/>
            <person name="Chen C."/>
            <person name="Wu H."/>
            <person name="Zhao Y."/>
            <person name="Zhang J."/>
            <person name="Li Y."/>
            <person name="Zhou W."/>
            <person name="Zhang B."/>
            <person name="Hu W."/>
            <person name="Eijk M."/>
            <person name="Tang J."/>
            <person name="Witsenboer H."/>
            <person name="Zhao S."/>
            <person name="Li Z."/>
            <person name="Zhang A."/>
            <person name="Wang D."/>
            <person name="Liang C."/>
        </authorList>
    </citation>
    <scope>NUCLEOTIDE SEQUENCE [LARGE SCALE GENOMIC DNA]</scope>
    <source>
        <strain evidence="1">cv. G1812</strain>
    </source>
</reference>
<protein>
    <submittedName>
        <fullName evidence="1">Uncharacterized protein</fullName>
    </submittedName>
</protein>
<dbReference type="AlphaFoldDB" id="A0A8R7URB0"/>
<dbReference type="EnsemblPlants" id="TuG1812G0600001960.01.T01">
    <property type="protein sequence ID" value="TuG1812G0600001960.01.T01.cds461292"/>
    <property type="gene ID" value="TuG1812G0600001960.01"/>
</dbReference>
<dbReference type="Proteomes" id="UP000015106">
    <property type="component" value="Chromosome 6"/>
</dbReference>
<evidence type="ECO:0000313" key="2">
    <source>
        <dbReference type="Proteomes" id="UP000015106"/>
    </source>
</evidence>
<keyword evidence="2" id="KW-1185">Reference proteome</keyword>
<sequence length="37" mass="4235">MVSFCLLTSLEYINGYDLMGHVFQQFSSDLWTNSSVT</sequence>
<reference evidence="2" key="1">
    <citation type="journal article" date="2013" name="Nature">
        <title>Draft genome of the wheat A-genome progenitor Triticum urartu.</title>
        <authorList>
            <person name="Ling H.Q."/>
            <person name="Zhao S."/>
            <person name="Liu D."/>
            <person name="Wang J."/>
            <person name="Sun H."/>
            <person name="Zhang C."/>
            <person name="Fan H."/>
            <person name="Li D."/>
            <person name="Dong L."/>
            <person name="Tao Y."/>
            <person name="Gao C."/>
            <person name="Wu H."/>
            <person name="Li Y."/>
            <person name="Cui Y."/>
            <person name="Guo X."/>
            <person name="Zheng S."/>
            <person name="Wang B."/>
            <person name="Yu K."/>
            <person name="Liang Q."/>
            <person name="Yang W."/>
            <person name="Lou X."/>
            <person name="Chen J."/>
            <person name="Feng M."/>
            <person name="Jian J."/>
            <person name="Zhang X."/>
            <person name="Luo G."/>
            <person name="Jiang Y."/>
            <person name="Liu J."/>
            <person name="Wang Z."/>
            <person name="Sha Y."/>
            <person name="Zhang B."/>
            <person name="Wu H."/>
            <person name="Tang D."/>
            <person name="Shen Q."/>
            <person name="Xue P."/>
            <person name="Zou S."/>
            <person name="Wang X."/>
            <person name="Liu X."/>
            <person name="Wang F."/>
            <person name="Yang Y."/>
            <person name="An X."/>
            <person name="Dong Z."/>
            <person name="Zhang K."/>
            <person name="Zhang X."/>
            <person name="Luo M.C."/>
            <person name="Dvorak J."/>
            <person name="Tong Y."/>
            <person name="Wang J."/>
            <person name="Yang H."/>
            <person name="Li Z."/>
            <person name="Wang D."/>
            <person name="Zhang A."/>
            <person name="Wang J."/>
        </authorList>
    </citation>
    <scope>NUCLEOTIDE SEQUENCE</scope>
    <source>
        <strain evidence="2">cv. G1812</strain>
    </source>
</reference>
<dbReference type="Gramene" id="TuG1812G0600001960.01.T01">
    <property type="protein sequence ID" value="TuG1812G0600001960.01.T01.cds461292"/>
    <property type="gene ID" value="TuG1812G0600001960.01"/>
</dbReference>
<evidence type="ECO:0000313" key="1">
    <source>
        <dbReference type="EnsemblPlants" id="TuG1812G0600001960.01.T01.cds461292"/>
    </source>
</evidence>
<accession>A0A8R7URB0</accession>
<name>A0A8R7URB0_TRIUA</name>
<reference evidence="1" key="3">
    <citation type="submission" date="2022-06" db="UniProtKB">
        <authorList>
            <consortium name="EnsemblPlants"/>
        </authorList>
    </citation>
    <scope>IDENTIFICATION</scope>
</reference>
<organism evidence="1 2">
    <name type="scientific">Triticum urartu</name>
    <name type="common">Red wild einkorn</name>
    <name type="synonym">Crithodium urartu</name>
    <dbReference type="NCBI Taxonomy" id="4572"/>
    <lineage>
        <taxon>Eukaryota</taxon>
        <taxon>Viridiplantae</taxon>
        <taxon>Streptophyta</taxon>
        <taxon>Embryophyta</taxon>
        <taxon>Tracheophyta</taxon>
        <taxon>Spermatophyta</taxon>
        <taxon>Magnoliopsida</taxon>
        <taxon>Liliopsida</taxon>
        <taxon>Poales</taxon>
        <taxon>Poaceae</taxon>
        <taxon>BOP clade</taxon>
        <taxon>Pooideae</taxon>
        <taxon>Triticodae</taxon>
        <taxon>Triticeae</taxon>
        <taxon>Triticinae</taxon>
        <taxon>Triticum</taxon>
    </lineage>
</organism>